<sequence length="77" mass="8836">MKNRLRELTTRGNKWGNSEREEKLRKYTNGWINYFRYAGSPAVAQSPPQSGVLPSSTPSINPPIHTKKRYDFYGSTC</sequence>
<feature type="compositionally biased region" description="Polar residues" evidence="1">
    <location>
        <begin position="46"/>
        <end position="59"/>
    </location>
</feature>
<evidence type="ECO:0000313" key="4">
    <source>
        <dbReference type="Proteomes" id="UP000261111"/>
    </source>
</evidence>
<reference evidence="3 4" key="1">
    <citation type="submission" date="2018-08" db="EMBL/GenBank/DDBJ databases">
        <title>A genome reference for cultivated species of the human gut microbiota.</title>
        <authorList>
            <person name="Zou Y."/>
            <person name="Xue W."/>
            <person name="Luo G."/>
        </authorList>
    </citation>
    <scope>NUCLEOTIDE SEQUENCE [LARGE SCALE GENOMIC DNA]</scope>
    <source>
        <strain evidence="3 4">AF19-21</strain>
    </source>
</reference>
<name>A0A3E2WMM0_9FIRM</name>
<accession>A0A3E2WMM0</accession>
<evidence type="ECO:0000259" key="2">
    <source>
        <dbReference type="Pfam" id="PF08388"/>
    </source>
</evidence>
<feature type="region of interest" description="Disordered" evidence="1">
    <location>
        <begin position="45"/>
        <end position="65"/>
    </location>
</feature>
<gene>
    <name evidence="3" type="ORF">DWX41_16290</name>
</gene>
<dbReference type="Pfam" id="PF08388">
    <property type="entry name" value="GIIM"/>
    <property type="match status" value="1"/>
</dbReference>
<proteinExistence type="predicted"/>
<dbReference type="AlphaFoldDB" id="A0A3E2WMM0"/>
<evidence type="ECO:0000256" key="1">
    <source>
        <dbReference type="SAM" id="MobiDB-lite"/>
    </source>
</evidence>
<comment type="caution">
    <text evidence="3">The sequence shown here is derived from an EMBL/GenBank/DDBJ whole genome shotgun (WGS) entry which is preliminary data.</text>
</comment>
<feature type="domain" description="Group II intron maturase-specific" evidence="2">
    <location>
        <begin position="1"/>
        <end position="43"/>
    </location>
</feature>
<dbReference type="RefSeq" id="WP_081733100.1">
    <property type="nucleotide sequence ID" value="NZ_QVIA01000020.1"/>
</dbReference>
<protein>
    <recommendedName>
        <fullName evidence="2">Group II intron maturase-specific domain-containing protein</fullName>
    </recommendedName>
</protein>
<organism evidence="3 4">
    <name type="scientific">Hungatella hathewayi</name>
    <dbReference type="NCBI Taxonomy" id="154046"/>
    <lineage>
        <taxon>Bacteria</taxon>
        <taxon>Bacillati</taxon>
        <taxon>Bacillota</taxon>
        <taxon>Clostridia</taxon>
        <taxon>Lachnospirales</taxon>
        <taxon>Lachnospiraceae</taxon>
        <taxon>Hungatella</taxon>
    </lineage>
</organism>
<dbReference type="GeneID" id="93336497"/>
<dbReference type="EMBL" id="QVIA01000020">
    <property type="protein sequence ID" value="RGC28287.1"/>
    <property type="molecule type" value="Genomic_DNA"/>
</dbReference>
<evidence type="ECO:0000313" key="3">
    <source>
        <dbReference type="EMBL" id="RGC28287.1"/>
    </source>
</evidence>
<dbReference type="Proteomes" id="UP000261111">
    <property type="component" value="Unassembled WGS sequence"/>
</dbReference>
<dbReference type="InterPro" id="IPR013597">
    <property type="entry name" value="Mat_intron_G2"/>
</dbReference>